<gene>
    <name evidence="11" type="ORF">GCM10007932_27150</name>
</gene>
<dbReference type="AlphaFoldDB" id="A0AAV5NSE4"/>
<evidence type="ECO:0000313" key="11">
    <source>
        <dbReference type="EMBL" id="GLQ73355.1"/>
    </source>
</evidence>
<keyword evidence="4" id="KW-0249">Electron transport</keyword>
<keyword evidence="1" id="KW-0813">Transport</keyword>
<evidence type="ECO:0000256" key="6">
    <source>
        <dbReference type="ARBA" id="ARBA00023014"/>
    </source>
</evidence>
<comment type="similarity">
    <text evidence="9">Belongs to the Bfd family.</text>
</comment>
<name>A0AAV5NSE4_9VIBR</name>
<dbReference type="Proteomes" id="UP001156690">
    <property type="component" value="Unassembled WGS sequence"/>
</dbReference>
<protein>
    <recommendedName>
        <fullName evidence="8">Bacterioferritin-associated ferredoxin</fullName>
    </recommendedName>
</protein>
<dbReference type="Pfam" id="PF04324">
    <property type="entry name" value="Fer2_BFD"/>
    <property type="match status" value="1"/>
</dbReference>
<keyword evidence="5" id="KW-0408">Iron</keyword>
<dbReference type="GO" id="GO:0051537">
    <property type="term" value="F:2 iron, 2 sulfur cluster binding"/>
    <property type="evidence" value="ECO:0007669"/>
    <property type="project" value="UniProtKB-KW"/>
</dbReference>
<dbReference type="PANTHER" id="PTHR37424">
    <property type="entry name" value="BACTERIOFERRITIN-ASSOCIATED FERREDOXIN"/>
    <property type="match status" value="1"/>
</dbReference>
<evidence type="ECO:0000256" key="1">
    <source>
        <dbReference type="ARBA" id="ARBA00022448"/>
    </source>
</evidence>
<evidence type="ECO:0000256" key="9">
    <source>
        <dbReference type="ARBA" id="ARBA00046332"/>
    </source>
</evidence>
<evidence type="ECO:0000256" key="3">
    <source>
        <dbReference type="ARBA" id="ARBA00022723"/>
    </source>
</evidence>
<keyword evidence="12" id="KW-1185">Reference proteome</keyword>
<feature type="domain" description="BFD-like [2Fe-2S]-binding" evidence="10">
    <location>
        <begin position="3"/>
        <end position="51"/>
    </location>
</feature>
<evidence type="ECO:0000256" key="4">
    <source>
        <dbReference type="ARBA" id="ARBA00022982"/>
    </source>
</evidence>
<evidence type="ECO:0000256" key="2">
    <source>
        <dbReference type="ARBA" id="ARBA00022714"/>
    </source>
</evidence>
<dbReference type="InterPro" id="IPR052371">
    <property type="entry name" value="BFD-associated_ferredoxin"/>
</dbReference>
<proteinExistence type="inferred from homology"/>
<dbReference type="RefSeq" id="WP_126605781.1">
    <property type="nucleotide sequence ID" value="NZ_AP025144.1"/>
</dbReference>
<dbReference type="InterPro" id="IPR041854">
    <property type="entry name" value="BFD-like_2Fe2S-bd_dom_sf"/>
</dbReference>
<dbReference type="GO" id="GO:0046872">
    <property type="term" value="F:metal ion binding"/>
    <property type="evidence" value="ECO:0007669"/>
    <property type="project" value="UniProtKB-KW"/>
</dbReference>
<comment type="cofactor">
    <cofactor evidence="7">
        <name>[2Fe-2S] cluster</name>
        <dbReference type="ChEBI" id="CHEBI:190135"/>
    </cofactor>
</comment>
<dbReference type="Gene3D" id="1.10.10.1100">
    <property type="entry name" value="BFD-like [2Fe-2S]-binding domain"/>
    <property type="match status" value="1"/>
</dbReference>
<keyword evidence="2" id="KW-0001">2Fe-2S</keyword>
<evidence type="ECO:0000313" key="12">
    <source>
        <dbReference type="Proteomes" id="UP001156690"/>
    </source>
</evidence>
<comment type="caution">
    <text evidence="11">The sequence shown here is derived from an EMBL/GenBank/DDBJ whole genome shotgun (WGS) entry which is preliminary data.</text>
</comment>
<accession>A0AAV5NSE4</accession>
<evidence type="ECO:0000259" key="10">
    <source>
        <dbReference type="Pfam" id="PF04324"/>
    </source>
</evidence>
<evidence type="ECO:0000256" key="8">
    <source>
        <dbReference type="ARBA" id="ARBA00039386"/>
    </source>
</evidence>
<dbReference type="PANTHER" id="PTHR37424:SF1">
    <property type="entry name" value="BACTERIOFERRITIN-ASSOCIATED FERREDOXIN"/>
    <property type="match status" value="1"/>
</dbReference>
<reference evidence="12" key="1">
    <citation type="journal article" date="2019" name="Int. J. Syst. Evol. Microbiol.">
        <title>The Global Catalogue of Microorganisms (GCM) 10K type strain sequencing project: providing services to taxonomists for standard genome sequencing and annotation.</title>
        <authorList>
            <consortium name="The Broad Institute Genomics Platform"/>
            <consortium name="The Broad Institute Genome Sequencing Center for Infectious Disease"/>
            <person name="Wu L."/>
            <person name="Ma J."/>
        </authorList>
    </citation>
    <scope>NUCLEOTIDE SEQUENCE [LARGE SCALE GENOMIC DNA]</scope>
    <source>
        <strain evidence="12">NBRC 15640</strain>
    </source>
</reference>
<evidence type="ECO:0000256" key="5">
    <source>
        <dbReference type="ARBA" id="ARBA00023004"/>
    </source>
</evidence>
<dbReference type="EMBL" id="BSNX01000030">
    <property type="protein sequence ID" value="GLQ73355.1"/>
    <property type="molecule type" value="Genomic_DNA"/>
</dbReference>
<evidence type="ECO:0000256" key="7">
    <source>
        <dbReference type="ARBA" id="ARBA00034078"/>
    </source>
</evidence>
<sequence>MFVCICHGVSDKKIRQLALEEGVTDIKGIRQCTPLGSQCGKCVKSAKEILNDTVSTLFKKVG</sequence>
<keyword evidence="3" id="KW-0479">Metal-binding</keyword>
<keyword evidence="6" id="KW-0411">Iron-sulfur</keyword>
<organism evidence="11 12">
    <name type="scientific">Vibrio penaeicida</name>
    <dbReference type="NCBI Taxonomy" id="104609"/>
    <lineage>
        <taxon>Bacteria</taxon>
        <taxon>Pseudomonadati</taxon>
        <taxon>Pseudomonadota</taxon>
        <taxon>Gammaproteobacteria</taxon>
        <taxon>Vibrionales</taxon>
        <taxon>Vibrionaceae</taxon>
        <taxon>Vibrio</taxon>
    </lineage>
</organism>
<dbReference type="InterPro" id="IPR007419">
    <property type="entry name" value="BFD-like_2Fe2S-bd_dom"/>
</dbReference>